<evidence type="ECO:0000256" key="1">
    <source>
        <dbReference type="ARBA" id="ARBA00013201"/>
    </source>
</evidence>
<dbReference type="Proteomes" id="UP001234178">
    <property type="component" value="Unassembled WGS sequence"/>
</dbReference>
<accession>A0ABQ9ZHS6</accession>
<gene>
    <name evidence="6" type="ORF">OUZ56_024716</name>
</gene>
<reference evidence="6 7" key="1">
    <citation type="journal article" date="2023" name="Nucleic Acids Res.">
        <title>The hologenome of Daphnia magna reveals possible DNA methylation and microbiome-mediated evolution of the host genome.</title>
        <authorList>
            <person name="Chaturvedi A."/>
            <person name="Li X."/>
            <person name="Dhandapani V."/>
            <person name="Marshall H."/>
            <person name="Kissane S."/>
            <person name="Cuenca-Cambronero M."/>
            <person name="Asole G."/>
            <person name="Calvet F."/>
            <person name="Ruiz-Romero M."/>
            <person name="Marangio P."/>
            <person name="Guigo R."/>
            <person name="Rago D."/>
            <person name="Mirbahai L."/>
            <person name="Eastwood N."/>
            <person name="Colbourne J.K."/>
            <person name="Zhou J."/>
            <person name="Mallon E."/>
            <person name="Orsini L."/>
        </authorList>
    </citation>
    <scope>NUCLEOTIDE SEQUENCE [LARGE SCALE GENOMIC DNA]</scope>
    <source>
        <strain evidence="6">LRV0_1</strain>
    </source>
</reference>
<dbReference type="PANTHER" id="PTHR10272">
    <property type="entry name" value="PLATELET-ACTIVATING FACTOR ACETYLHYDROLASE"/>
    <property type="match status" value="1"/>
</dbReference>
<evidence type="ECO:0000256" key="2">
    <source>
        <dbReference type="ARBA" id="ARBA00022801"/>
    </source>
</evidence>
<evidence type="ECO:0000313" key="6">
    <source>
        <dbReference type="EMBL" id="KAK4012476.1"/>
    </source>
</evidence>
<dbReference type="EC" id="3.1.1.47" evidence="1 5"/>
<dbReference type="InterPro" id="IPR029058">
    <property type="entry name" value="AB_hydrolase_fold"/>
</dbReference>
<protein>
    <recommendedName>
        <fullName evidence="1 5">1-alkyl-2-acetylglycerophosphocholine esterase</fullName>
        <ecNumber evidence="1 5">3.1.1.47</ecNumber>
    </recommendedName>
</protein>
<comment type="catalytic activity">
    <reaction evidence="5">
        <text>a 1-O-alkyl-2-acetyl-sn-glycero-3-phosphocholine + H2O = a 1-O-alkyl-sn-glycero-3-phosphocholine + acetate + H(+)</text>
        <dbReference type="Rhea" id="RHEA:17777"/>
        <dbReference type="ChEBI" id="CHEBI:15377"/>
        <dbReference type="ChEBI" id="CHEBI:15378"/>
        <dbReference type="ChEBI" id="CHEBI:30089"/>
        <dbReference type="ChEBI" id="CHEBI:30909"/>
        <dbReference type="ChEBI" id="CHEBI:36707"/>
        <dbReference type="EC" id="3.1.1.47"/>
    </reaction>
</comment>
<dbReference type="Pfam" id="PF03403">
    <property type="entry name" value="PAF-AH_p_II"/>
    <property type="match status" value="1"/>
</dbReference>
<dbReference type="EMBL" id="JAOYFB010000004">
    <property type="protein sequence ID" value="KAK4012476.1"/>
    <property type="molecule type" value="Genomic_DNA"/>
</dbReference>
<evidence type="ECO:0000256" key="4">
    <source>
        <dbReference type="ARBA" id="ARBA00023098"/>
    </source>
</evidence>
<sequence length="386" mass="44223">MELPYSYDGKIHTPIPSGKFVVGCTDLIGSSKEDGCLLRLFYPTNLQDVYENSSRWANWIPHQKYIEGYAIVRRLIPWLGNILISWAFGDPYIPVVADAEPCTRQRFPVIVFSHGLTACRTTYSTFCSDLSSHGFIVAAIEHRDGSACMSFSIEKGQNKGPLTKWIPYQPMQFEKDDMPLRQQQLQIRMRECSQTLDLLFKLNGGAELEYISQSSMNLASFKGAMDLSSPVIAGHSFGSTTLLRTLATDQRYKIGLAMDAWMWPLKDELELTRNIQQPVLFINSETFQTAANLERMKRFVANADYAERSVLTLKGSIHDNQNDVPYLLPWYIRRFTYHSVINPLLAIQLNNCISLRYLRRYLGHPLDDEHSKLSEHYAQWIYQGIP</sequence>
<keyword evidence="2 5" id="KW-0378">Hydrolase</keyword>
<keyword evidence="7" id="KW-1185">Reference proteome</keyword>
<evidence type="ECO:0000313" key="7">
    <source>
        <dbReference type="Proteomes" id="UP001234178"/>
    </source>
</evidence>
<dbReference type="SUPFAM" id="SSF53474">
    <property type="entry name" value="alpha/beta-Hydrolases"/>
    <property type="match status" value="1"/>
</dbReference>
<keyword evidence="3 5" id="KW-0442">Lipid degradation</keyword>
<dbReference type="PANTHER" id="PTHR10272:SF0">
    <property type="entry name" value="PLATELET-ACTIVATING FACTOR ACETYLHYDROLASE"/>
    <property type="match status" value="1"/>
</dbReference>
<dbReference type="InterPro" id="IPR016715">
    <property type="entry name" value="PAF_acetylhydro_eukaryote"/>
</dbReference>
<name>A0ABQ9ZHS6_9CRUS</name>
<proteinExistence type="predicted"/>
<comment type="caution">
    <text evidence="6">The sequence shown here is derived from an EMBL/GenBank/DDBJ whole genome shotgun (WGS) entry which is preliminary data.</text>
</comment>
<evidence type="ECO:0000256" key="3">
    <source>
        <dbReference type="ARBA" id="ARBA00022963"/>
    </source>
</evidence>
<evidence type="ECO:0000256" key="5">
    <source>
        <dbReference type="PIRNR" id="PIRNR018169"/>
    </source>
</evidence>
<organism evidence="6 7">
    <name type="scientific">Daphnia magna</name>
    <dbReference type="NCBI Taxonomy" id="35525"/>
    <lineage>
        <taxon>Eukaryota</taxon>
        <taxon>Metazoa</taxon>
        <taxon>Ecdysozoa</taxon>
        <taxon>Arthropoda</taxon>
        <taxon>Crustacea</taxon>
        <taxon>Branchiopoda</taxon>
        <taxon>Diplostraca</taxon>
        <taxon>Cladocera</taxon>
        <taxon>Anomopoda</taxon>
        <taxon>Daphniidae</taxon>
        <taxon>Daphnia</taxon>
    </lineage>
</organism>
<keyword evidence="4 5" id="KW-0443">Lipid metabolism</keyword>
<dbReference type="PIRSF" id="PIRSF018169">
    <property type="entry name" value="PAF_acetylhydrolase"/>
    <property type="match status" value="1"/>
</dbReference>
<dbReference type="Gene3D" id="3.40.50.1820">
    <property type="entry name" value="alpha/beta hydrolase"/>
    <property type="match status" value="1"/>
</dbReference>